<dbReference type="Proteomes" id="UP001595921">
    <property type="component" value="Unassembled WGS sequence"/>
</dbReference>
<keyword evidence="1" id="KW-0456">Lyase</keyword>
<feature type="compositionally biased region" description="Basic and acidic residues" evidence="2">
    <location>
        <begin position="93"/>
        <end position="107"/>
    </location>
</feature>
<organism evidence="4 5">
    <name type="scientific">Halobium salinum</name>
    <dbReference type="NCBI Taxonomy" id="1364940"/>
    <lineage>
        <taxon>Archaea</taxon>
        <taxon>Methanobacteriati</taxon>
        <taxon>Methanobacteriota</taxon>
        <taxon>Stenosarchaea group</taxon>
        <taxon>Halobacteria</taxon>
        <taxon>Halobacteriales</taxon>
        <taxon>Haloferacaceae</taxon>
        <taxon>Halobium</taxon>
    </lineage>
</organism>
<dbReference type="GO" id="GO:0016829">
    <property type="term" value="F:lyase activity"/>
    <property type="evidence" value="ECO:0007669"/>
    <property type="project" value="UniProtKB-KW"/>
</dbReference>
<evidence type="ECO:0000313" key="5">
    <source>
        <dbReference type="Proteomes" id="UP001595921"/>
    </source>
</evidence>
<gene>
    <name evidence="4" type="ORF">ACFO0N_20550</name>
</gene>
<comment type="caution">
    <text evidence="4">The sequence shown here is derived from an EMBL/GenBank/DDBJ whole genome shotgun (WGS) entry which is preliminary data.</text>
</comment>
<dbReference type="EMBL" id="JBHSDS010000017">
    <property type="protein sequence ID" value="MFC4360343.1"/>
    <property type="molecule type" value="Genomic_DNA"/>
</dbReference>
<dbReference type="InterPro" id="IPR044144">
    <property type="entry name" value="SAF_UxaA/GarD"/>
</dbReference>
<name>A0ABD5PHS2_9EURY</name>
<sequence length="116" mass="11950">MKGDVFGDVALRMARSDNVATAIADLDAGVEVETDADPVALVDDVEFGHKFALAPITAGEEVRKYGEVIGRATADVAPGEHVHVHNCESMRGRGDLAAEASEAKDAAASDSGGENA</sequence>
<dbReference type="PANTHER" id="PTHR30536:SF5">
    <property type="entry name" value="ALTRONATE DEHYDRATASE"/>
    <property type="match status" value="1"/>
</dbReference>
<dbReference type="InterPro" id="IPR013974">
    <property type="entry name" value="SAF"/>
</dbReference>
<dbReference type="AlphaFoldDB" id="A0ABD5PHS2"/>
<reference evidence="4 5" key="1">
    <citation type="journal article" date="2019" name="Int. J. Syst. Evol. Microbiol.">
        <title>The Global Catalogue of Microorganisms (GCM) 10K type strain sequencing project: providing services to taxonomists for standard genome sequencing and annotation.</title>
        <authorList>
            <consortium name="The Broad Institute Genomics Platform"/>
            <consortium name="The Broad Institute Genome Sequencing Center for Infectious Disease"/>
            <person name="Wu L."/>
            <person name="Ma J."/>
        </authorList>
    </citation>
    <scope>NUCLEOTIDE SEQUENCE [LARGE SCALE GENOMIC DNA]</scope>
    <source>
        <strain evidence="4 5">CGMCC 1.12553</strain>
    </source>
</reference>
<dbReference type="Pfam" id="PF08666">
    <property type="entry name" value="SAF"/>
    <property type="match status" value="1"/>
</dbReference>
<accession>A0ABD5PHS2</accession>
<dbReference type="RefSeq" id="WP_267620406.1">
    <property type="nucleotide sequence ID" value="NZ_JAODIW010000005.1"/>
</dbReference>
<dbReference type="InterPro" id="IPR052172">
    <property type="entry name" value="UxaA_altronate/galactarate_dh"/>
</dbReference>
<proteinExistence type="predicted"/>
<evidence type="ECO:0000256" key="1">
    <source>
        <dbReference type="ARBA" id="ARBA00023239"/>
    </source>
</evidence>
<dbReference type="Gene3D" id="2.30.130.110">
    <property type="match status" value="1"/>
</dbReference>
<protein>
    <submittedName>
        <fullName evidence="4">UxaA family hydrolase</fullName>
    </submittedName>
</protein>
<dbReference type="GO" id="GO:0016787">
    <property type="term" value="F:hydrolase activity"/>
    <property type="evidence" value="ECO:0007669"/>
    <property type="project" value="UniProtKB-KW"/>
</dbReference>
<evidence type="ECO:0000256" key="2">
    <source>
        <dbReference type="SAM" id="MobiDB-lite"/>
    </source>
</evidence>
<feature type="domain" description="SAF" evidence="3">
    <location>
        <begin position="17"/>
        <end position="88"/>
    </location>
</feature>
<dbReference type="SMART" id="SM00858">
    <property type="entry name" value="SAF"/>
    <property type="match status" value="1"/>
</dbReference>
<feature type="region of interest" description="Disordered" evidence="2">
    <location>
        <begin position="93"/>
        <end position="116"/>
    </location>
</feature>
<dbReference type="CDD" id="cd11613">
    <property type="entry name" value="SAF_AH_GD"/>
    <property type="match status" value="1"/>
</dbReference>
<evidence type="ECO:0000313" key="4">
    <source>
        <dbReference type="EMBL" id="MFC4360343.1"/>
    </source>
</evidence>
<keyword evidence="4" id="KW-0378">Hydrolase</keyword>
<evidence type="ECO:0000259" key="3">
    <source>
        <dbReference type="SMART" id="SM00858"/>
    </source>
</evidence>
<dbReference type="PANTHER" id="PTHR30536">
    <property type="entry name" value="ALTRONATE/GALACTARATE DEHYDRATASE"/>
    <property type="match status" value="1"/>
</dbReference>
<keyword evidence="5" id="KW-1185">Reference proteome</keyword>